<dbReference type="InterPro" id="IPR046796">
    <property type="entry name" value="Transposase_32_dom"/>
</dbReference>
<feature type="compositionally biased region" description="Polar residues" evidence="1">
    <location>
        <begin position="267"/>
        <end position="280"/>
    </location>
</feature>
<gene>
    <name evidence="3" type="ORF">19.t00020</name>
</gene>
<dbReference type="AlphaFoldDB" id="Q2AA44"/>
<organism evidence="3">
    <name type="scientific">Asparagus officinalis</name>
    <name type="common">Garden asparagus</name>
    <dbReference type="NCBI Taxonomy" id="4686"/>
    <lineage>
        <taxon>Eukaryota</taxon>
        <taxon>Viridiplantae</taxon>
        <taxon>Streptophyta</taxon>
        <taxon>Embryophyta</taxon>
        <taxon>Tracheophyta</taxon>
        <taxon>Spermatophyta</taxon>
        <taxon>Magnoliopsida</taxon>
        <taxon>Liliopsida</taxon>
        <taxon>Asparagales</taxon>
        <taxon>Asparagaceae</taxon>
        <taxon>Asparagoideae</taxon>
        <taxon>Asparagus</taxon>
    </lineage>
</organism>
<reference evidence="3" key="1">
    <citation type="submission" date="2006-03" db="EMBL/GenBank/DDBJ databases">
        <title>Comparative Sequence and Genetic Analyses of Asparagus BACs Reveal No Microsynteny with Onion or Rice.</title>
        <authorList>
            <person name="Jernej J."/>
            <person name="Telgmann A."/>
            <person name="Jung C."/>
            <person name="Cheung F."/>
            <person name="Havey M.J."/>
            <person name="Town C.D."/>
        </authorList>
    </citation>
    <scope>NUCLEOTIDE SEQUENCE</scope>
</reference>
<feature type="region of interest" description="Disordered" evidence="1">
    <location>
        <begin position="1"/>
        <end position="22"/>
    </location>
</feature>
<dbReference type="EMBL" id="AC183435">
    <property type="protein sequence ID" value="ABD63148.1"/>
    <property type="molecule type" value="Genomic_DNA"/>
</dbReference>
<proteinExistence type="predicted"/>
<protein>
    <recommendedName>
        <fullName evidence="2">Putative plant transposon protein domain-containing protein</fullName>
    </recommendedName>
</protein>
<evidence type="ECO:0000313" key="3">
    <source>
        <dbReference type="EMBL" id="ABD63148.1"/>
    </source>
</evidence>
<evidence type="ECO:0000256" key="1">
    <source>
        <dbReference type="SAM" id="MobiDB-lite"/>
    </source>
</evidence>
<evidence type="ECO:0000259" key="2">
    <source>
        <dbReference type="Pfam" id="PF20167"/>
    </source>
</evidence>
<dbReference type="Pfam" id="PF20167">
    <property type="entry name" value="Transposase_32"/>
    <property type="match status" value="1"/>
</dbReference>
<feature type="domain" description="Putative plant transposon protein" evidence="2">
    <location>
        <begin position="65"/>
        <end position="249"/>
    </location>
</feature>
<sequence length="394" mass="44655">MPPRKKSRAGSSSSDPSDTDIDRPTILARIVGLNIHFERGFQMSALHTYHSTVTMLSAVGLRSMMTKPLEKANISLVHEFYSGWEIDPDREYSAFSIVRGVRVIFDLSTIRATLDLTEPPTDVPDYFHLASTLQPGTPEYNNMSATLCGRVFTSSFGSGNLKPEYRLLNLFLNFDLKPTTAYSVITPHDILLLFWIATGQRFDIARIIFIWMRSSVENVLDWVRTQSASRTQLIYPYFITRLCHRFHVPVFAEDRLEAGKGLLNDQTVRRSISGRDQSGPSGREPPQHQPATHDPTREEMDTMRSRMDRMQIQIHRMQRHIHEMHGQISYSTDTLAYLARGWQREHGDTDGPPPELHSYITPFQPDDFPGEDEAGPSSAAAADDVDDDISGDEQ</sequence>
<feature type="compositionally biased region" description="Acidic residues" evidence="1">
    <location>
        <begin position="383"/>
        <end position="394"/>
    </location>
</feature>
<feature type="region of interest" description="Disordered" evidence="1">
    <location>
        <begin position="267"/>
        <end position="302"/>
    </location>
</feature>
<accession>Q2AA44</accession>
<name>Q2AA44_ASPOF</name>
<feature type="region of interest" description="Disordered" evidence="1">
    <location>
        <begin position="344"/>
        <end position="394"/>
    </location>
</feature>